<dbReference type="Proteomes" id="UP000663193">
    <property type="component" value="Chromosome 5"/>
</dbReference>
<organism evidence="2 3">
    <name type="scientific">Phaeosphaeria nodorum (strain SN15 / ATCC MYA-4574 / FGSC 10173)</name>
    <name type="common">Glume blotch fungus</name>
    <name type="synonym">Parastagonospora nodorum</name>
    <dbReference type="NCBI Taxonomy" id="321614"/>
    <lineage>
        <taxon>Eukaryota</taxon>
        <taxon>Fungi</taxon>
        <taxon>Dikarya</taxon>
        <taxon>Ascomycota</taxon>
        <taxon>Pezizomycotina</taxon>
        <taxon>Dothideomycetes</taxon>
        <taxon>Pleosporomycetidae</taxon>
        <taxon>Pleosporales</taxon>
        <taxon>Pleosporineae</taxon>
        <taxon>Phaeosphaeriaceae</taxon>
        <taxon>Parastagonospora</taxon>
    </lineage>
</organism>
<dbReference type="AlphaFoldDB" id="A0A7U2EYA4"/>
<name>A0A7U2EYA4_PHANO</name>
<accession>A0A7U2EYA4</accession>
<evidence type="ECO:0000313" key="3">
    <source>
        <dbReference type="Proteomes" id="UP000663193"/>
    </source>
</evidence>
<feature type="region of interest" description="Disordered" evidence="1">
    <location>
        <begin position="1"/>
        <end position="20"/>
    </location>
</feature>
<evidence type="ECO:0000313" key="2">
    <source>
        <dbReference type="EMBL" id="QRC94957.1"/>
    </source>
</evidence>
<keyword evidence="3" id="KW-1185">Reference proteome</keyword>
<gene>
    <name evidence="2" type="ORF">JI435_406590</name>
</gene>
<dbReference type="VEuPathDB" id="FungiDB:JI435_406590"/>
<evidence type="ECO:0000256" key="1">
    <source>
        <dbReference type="SAM" id="MobiDB-lite"/>
    </source>
</evidence>
<proteinExistence type="predicted"/>
<sequence>MGGNQRARSVVPSCEHSDEAKDEWGCVSFYTGRHAVIGRSTDAILATQLPIHMGLYLDCDRSHDITM</sequence>
<dbReference type="EMBL" id="CP069027">
    <property type="protein sequence ID" value="QRC94957.1"/>
    <property type="molecule type" value="Genomic_DNA"/>
</dbReference>
<reference evidence="3" key="1">
    <citation type="journal article" date="2021" name="BMC Genomics">
        <title>Chromosome-level genome assembly and manually-curated proteome of model necrotroph Parastagonospora nodorum Sn15 reveals a genome-wide trove of candidate effector homologs, and redundancy of virulence-related functions within an accessory chromosome.</title>
        <authorList>
            <person name="Bertazzoni S."/>
            <person name="Jones D.A.B."/>
            <person name="Phan H.T."/>
            <person name="Tan K.-C."/>
            <person name="Hane J.K."/>
        </authorList>
    </citation>
    <scope>NUCLEOTIDE SEQUENCE [LARGE SCALE GENOMIC DNA]</scope>
    <source>
        <strain evidence="3">SN15 / ATCC MYA-4574 / FGSC 10173)</strain>
    </source>
</reference>
<protein>
    <submittedName>
        <fullName evidence="2">Uncharacterized protein</fullName>
    </submittedName>
</protein>